<comment type="caution">
    <text evidence="1">The sequence shown here is derived from an EMBL/GenBank/DDBJ whole genome shotgun (WGS) entry which is preliminary data.</text>
</comment>
<dbReference type="PANTHER" id="PTHR16262">
    <property type="entry name" value="PEROXISOME ASSEMBLY PROTEIN 26"/>
    <property type="match status" value="1"/>
</dbReference>
<dbReference type="Proteomes" id="UP001217089">
    <property type="component" value="Unassembled WGS sequence"/>
</dbReference>
<keyword evidence="2" id="KW-1185">Reference proteome</keyword>
<proteinExistence type="predicted"/>
<evidence type="ECO:0000313" key="1">
    <source>
        <dbReference type="EMBL" id="KAJ8302054.1"/>
    </source>
</evidence>
<reference evidence="1 2" key="1">
    <citation type="submission" date="2022-12" db="EMBL/GenBank/DDBJ databases">
        <title>Chromosome-level genome of Tegillarca granosa.</title>
        <authorList>
            <person name="Kim J."/>
        </authorList>
    </citation>
    <scope>NUCLEOTIDE SEQUENCE [LARGE SCALE GENOMIC DNA]</scope>
    <source>
        <strain evidence="1">Teg-2019</strain>
        <tissue evidence="1">Adductor muscle</tissue>
    </source>
</reference>
<dbReference type="Pfam" id="PF07163">
    <property type="entry name" value="Pex26"/>
    <property type="match status" value="1"/>
</dbReference>
<dbReference type="InterPro" id="IPR010797">
    <property type="entry name" value="Pex26"/>
</dbReference>
<name>A0ABQ9EC29_TEGGR</name>
<dbReference type="PANTHER" id="PTHR16262:SF2">
    <property type="entry name" value="PEROXISOME ASSEMBLY PROTEIN 26"/>
    <property type="match status" value="1"/>
</dbReference>
<gene>
    <name evidence="1" type="ORF">KUTeg_021041</name>
</gene>
<evidence type="ECO:0000313" key="2">
    <source>
        <dbReference type="Proteomes" id="UP001217089"/>
    </source>
</evidence>
<organism evidence="1 2">
    <name type="scientific">Tegillarca granosa</name>
    <name type="common">Malaysian cockle</name>
    <name type="synonym">Anadara granosa</name>
    <dbReference type="NCBI Taxonomy" id="220873"/>
    <lineage>
        <taxon>Eukaryota</taxon>
        <taxon>Metazoa</taxon>
        <taxon>Spiralia</taxon>
        <taxon>Lophotrochozoa</taxon>
        <taxon>Mollusca</taxon>
        <taxon>Bivalvia</taxon>
        <taxon>Autobranchia</taxon>
        <taxon>Pteriomorphia</taxon>
        <taxon>Arcoida</taxon>
        <taxon>Arcoidea</taxon>
        <taxon>Arcidae</taxon>
        <taxon>Tegillarca</taxon>
    </lineage>
</organism>
<sequence>MCQNCIKMAAVELDKNQNENEFISENKEETLEVYVTKATECLLFKHFKQCIETCDSGIAFAKAHDDKRVPETLEALCVLAIQAYAELNSWQEVLPFVQNIYRSIECCPYKVIQLWKCTKH</sequence>
<protein>
    <submittedName>
        <fullName evidence="1">Uncharacterized protein</fullName>
    </submittedName>
</protein>
<accession>A0ABQ9EC29</accession>
<dbReference type="EMBL" id="JARBDR010000918">
    <property type="protein sequence ID" value="KAJ8302054.1"/>
    <property type="molecule type" value="Genomic_DNA"/>
</dbReference>